<organism evidence="2 3">
    <name type="scientific">Arabidopsis thaliana</name>
    <name type="common">Mouse-ear cress</name>
    <dbReference type="NCBI Taxonomy" id="3702"/>
    <lineage>
        <taxon>Eukaryota</taxon>
        <taxon>Viridiplantae</taxon>
        <taxon>Streptophyta</taxon>
        <taxon>Embryophyta</taxon>
        <taxon>Tracheophyta</taxon>
        <taxon>Spermatophyta</taxon>
        <taxon>Magnoliopsida</taxon>
        <taxon>eudicotyledons</taxon>
        <taxon>Gunneridae</taxon>
        <taxon>Pentapetalae</taxon>
        <taxon>rosids</taxon>
        <taxon>malvids</taxon>
        <taxon>Brassicales</taxon>
        <taxon>Brassicaceae</taxon>
        <taxon>Camelineae</taxon>
        <taxon>Arabidopsis</taxon>
    </lineage>
</organism>
<protein>
    <submittedName>
        <fullName evidence="2">(thale cress) hypothetical protein</fullName>
    </submittedName>
</protein>
<proteinExistence type="predicted"/>
<evidence type="ECO:0000313" key="2">
    <source>
        <dbReference type="EMBL" id="CAD5332647.1"/>
    </source>
</evidence>
<gene>
    <name evidence="2" type="ORF">AT9943_LOCUS20044</name>
</gene>
<feature type="region of interest" description="Disordered" evidence="1">
    <location>
        <begin position="50"/>
        <end position="73"/>
    </location>
</feature>
<dbReference type="AlphaFoldDB" id="A0A7G2FH54"/>
<evidence type="ECO:0000313" key="3">
    <source>
        <dbReference type="Proteomes" id="UP000516314"/>
    </source>
</evidence>
<reference evidence="2 3" key="1">
    <citation type="submission" date="2020-09" db="EMBL/GenBank/DDBJ databases">
        <authorList>
            <person name="Ashkenazy H."/>
        </authorList>
    </citation>
    <scope>NUCLEOTIDE SEQUENCE [LARGE SCALE GENOMIC DNA]</scope>
    <source>
        <strain evidence="3">cv. Cdm-0</strain>
    </source>
</reference>
<accession>A0A7G2FH54</accession>
<dbReference type="PANTHER" id="PTHR35099:SF19">
    <property type="match status" value="1"/>
</dbReference>
<evidence type="ECO:0000256" key="1">
    <source>
        <dbReference type="SAM" id="MobiDB-lite"/>
    </source>
</evidence>
<sequence length="221" mass="24669">MVSSDDWTKCAMRDGEVVAELLVKLKEAKVIKNPIVAALRWGIQQPRSRCPRKESESRCSPSTPLSWSGGCGGSSSSPSGYVDGYEATSRQIIAVGSRSKNISSLRSPFSERGIENNNLKRMKMNHIQNLAKDENCKTDGNFLLPDLNIVPCDENSDHYTSLGVETTLYGIRIIRVRATQELEKTKDLLSINSSRKFPLCGGSIYEDHQQMCKIDKTKRRI</sequence>
<dbReference type="Proteomes" id="UP000516314">
    <property type="component" value="Chromosome 5"/>
</dbReference>
<name>A0A7G2FH54_ARATH</name>
<dbReference type="EMBL" id="LR881470">
    <property type="protein sequence ID" value="CAD5332647.1"/>
    <property type="molecule type" value="Genomic_DNA"/>
</dbReference>
<dbReference type="PANTHER" id="PTHR35099">
    <property type="entry name" value="OS02G0182700 PROTEIN"/>
    <property type="match status" value="1"/>
</dbReference>